<dbReference type="Proteomes" id="UP000641152">
    <property type="component" value="Unassembled WGS sequence"/>
</dbReference>
<sequence>MKTLFTASILLSSALFTSSAFASNWFEHEHEHDNQPEHGSCGNQASCDLEKLSLTLSGGSNGTLVSKADNISSNDSYTLNFNYQLDTTFINSALLKIWLRDDSTSADDSIILNGQLKDKNEYARITSINGSNVSTSWTAVDGYKQYISLDVSDFLSKTGFASLTAVLGVKDYGSKDYFFKAAELYVEYCLDNNGGSGPITAVPVPAAAWLMGSGLLGLIGFNTRKQRQA</sequence>
<feature type="chain" id="PRO_5045441205" evidence="1">
    <location>
        <begin position="23"/>
        <end position="229"/>
    </location>
</feature>
<reference evidence="2 3" key="1">
    <citation type="submission" date="2020-09" db="EMBL/GenBank/DDBJ databases">
        <title>Methylomonas albis sp. nov. and Methylomonas fluvii sp. nov.: Two cold-adapted methanotrophs from the River Elbe and an amended description of Methylovulum psychrotolerans strain Eb1.</title>
        <authorList>
            <person name="Bussmann I.K."/>
            <person name="Klings K.-W."/>
            <person name="Warnstedt J."/>
            <person name="Hoppert M."/>
            <person name="Saborowski A."/>
            <person name="Horn F."/>
            <person name="Liebner S."/>
        </authorList>
    </citation>
    <scope>NUCLEOTIDE SEQUENCE [LARGE SCALE GENOMIC DNA]</scope>
    <source>
        <strain evidence="2 3">EbB</strain>
    </source>
</reference>
<keyword evidence="3" id="KW-1185">Reference proteome</keyword>
<proteinExistence type="predicted"/>
<gene>
    <name evidence="2" type="ORF">EBB_07020</name>
</gene>
<comment type="caution">
    <text evidence="2">The sequence shown here is derived from an EMBL/GenBank/DDBJ whole genome shotgun (WGS) entry which is preliminary data.</text>
</comment>
<dbReference type="RefSeq" id="WP_192393057.1">
    <property type="nucleotide sequence ID" value="NZ_CAJHIU010000001.1"/>
</dbReference>
<evidence type="ECO:0000256" key="1">
    <source>
        <dbReference type="SAM" id="SignalP"/>
    </source>
</evidence>
<keyword evidence="1" id="KW-0732">Signal</keyword>
<evidence type="ECO:0000313" key="3">
    <source>
        <dbReference type="Proteomes" id="UP000641152"/>
    </source>
</evidence>
<name>A0ABR9DB10_9GAMM</name>
<accession>A0ABR9DB10</accession>
<evidence type="ECO:0000313" key="2">
    <source>
        <dbReference type="EMBL" id="MBD9360289.1"/>
    </source>
</evidence>
<dbReference type="EMBL" id="JACXST010000001">
    <property type="protein sequence ID" value="MBD9360289.1"/>
    <property type="molecule type" value="Genomic_DNA"/>
</dbReference>
<organism evidence="2 3">
    <name type="scientific">Methylomonas fluvii</name>
    <dbReference type="NCBI Taxonomy" id="1854564"/>
    <lineage>
        <taxon>Bacteria</taxon>
        <taxon>Pseudomonadati</taxon>
        <taxon>Pseudomonadota</taxon>
        <taxon>Gammaproteobacteria</taxon>
        <taxon>Methylococcales</taxon>
        <taxon>Methylococcaceae</taxon>
        <taxon>Methylomonas</taxon>
    </lineage>
</organism>
<feature type="signal peptide" evidence="1">
    <location>
        <begin position="1"/>
        <end position="22"/>
    </location>
</feature>
<protein>
    <submittedName>
        <fullName evidence="2">VPLPA-CTERM sorting domain-containing protein</fullName>
    </submittedName>
</protein>